<sequence>MFGLYPSGPAWVRHFTATVPAREIQQLLVKHAGFVAGLFHQPFGAQRGAVIAQRNGFVVMTDDLEASHAELVVAPDVELTNLLWSQSSGYANQWSARELHALTGCDGWESLLKAAGNWFSRAGDDLALAVAGTLGAKPVAPAAPAIDPVLSVSFPDDDDAPWLPSDYLHETPFAEGMSCGH</sequence>
<name>A0ABX5KSI7_9BURK</name>
<dbReference type="RefSeq" id="WP_116610239.1">
    <property type="nucleotide sequence ID" value="NZ_QEOB01000003.1"/>
</dbReference>
<evidence type="ECO:0000313" key="2">
    <source>
        <dbReference type="Proteomes" id="UP000245712"/>
    </source>
</evidence>
<dbReference type="Proteomes" id="UP000245712">
    <property type="component" value="Unassembled WGS sequence"/>
</dbReference>
<dbReference type="EMBL" id="QEOB01000003">
    <property type="protein sequence ID" value="PVX85731.1"/>
    <property type="molecule type" value="Genomic_DNA"/>
</dbReference>
<protein>
    <submittedName>
        <fullName evidence="1">Uncharacterized protein</fullName>
    </submittedName>
</protein>
<organism evidence="1 2">
    <name type="scientific">Paraburkholderia unamae</name>
    <dbReference type="NCBI Taxonomy" id="219649"/>
    <lineage>
        <taxon>Bacteria</taxon>
        <taxon>Pseudomonadati</taxon>
        <taxon>Pseudomonadota</taxon>
        <taxon>Betaproteobacteria</taxon>
        <taxon>Burkholderiales</taxon>
        <taxon>Burkholderiaceae</taxon>
        <taxon>Paraburkholderia</taxon>
    </lineage>
</organism>
<keyword evidence="2" id="KW-1185">Reference proteome</keyword>
<reference evidence="1 2" key="1">
    <citation type="submission" date="2018-05" db="EMBL/GenBank/DDBJ databases">
        <title>Genomic Encyclopedia of Type Strains, Phase IV (KMG-V): Genome sequencing to study the core and pangenomes of soil and plant-associated prokaryotes.</title>
        <authorList>
            <person name="Whitman W."/>
        </authorList>
    </citation>
    <scope>NUCLEOTIDE SEQUENCE [LARGE SCALE GENOMIC DNA]</scope>
    <source>
        <strain evidence="1 2">SCZa-39</strain>
    </source>
</reference>
<gene>
    <name evidence="1" type="ORF">C7402_103309</name>
</gene>
<comment type="caution">
    <text evidence="1">The sequence shown here is derived from an EMBL/GenBank/DDBJ whole genome shotgun (WGS) entry which is preliminary data.</text>
</comment>
<evidence type="ECO:0000313" key="1">
    <source>
        <dbReference type="EMBL" id="PVX85731.1"/>
    </source>
</evidence>
<accession>A0ABX5KSI7</accession>
<proteinExistence type="predicted"/>